<dbReference type="Proteomes" id="UP000070319">
    <property type="component" value="Unassembled WGS sequence"/>
</dbReference>
<dbReference type="Gene3D" id="1.10.260.40">
    <property type="entry name" value="lambda repressor-like DNA-binding domains"/>
    <property type="match status" value="1"/>
</dbReference>
<dbReference type="PATRIC" id="fig|329854.7.peg.4309"/>
<feature type="domain" description="HTH cro/C1-type" evidence="1">
    <location>
        <begin position="24"/>
        <end position="64"/>
    </location>
</feature>
<sequence>MEKKEYRNRIRVILAEKMITNTYLAEQLGVSKMTISRWCTNTTQPSAPQLIEISQILQCDLKDLYETVEAE</sequence>
<dbReference type="RefSeq" id="WP_061437681.1">
    <property type="nucleotide sequence ID" value="NZ_KQ968734.1"/>
</dbReference>
<dbReference type="InterPro" id="IPR010982">
    <property type="entry name" value="Lambda_DNA-bd_dom_sf"/>
</dbReference>
<proteinExistence type="predicted"/>
<dbReference type="EMBL" id="LTDF01000155">
    <property type="protein sequence ID" value="KXT43672.1"/>
    <property type="molecule type" value="Genomic_DNA"/>
</dbReference>
<dbReference type="SUPFAM" id="SSF47413">
    <property type="entry name" value="lambda repressor-like DNA-binding domains"/>
    <property type="match status" value="1"/>
</dbReference>
<accession>A0A139KWW1</accession>
<name>A0A139KWW1_9BACE</name>
<comment type="caution">
    <text evidence="2">The sequence shown here is derived from an EMBL/GenBank/DDBJ whole genome shotgun (WGS) entry which is preliminary data.</text>
</comment>
<evidence type="ECO:0000313" key="2">
    <source>
        <dbReference type="EMBL" id="KXT43672.1"/>
    </source>
</evidence>
<dbReference type="SMART" id="SM00530">
    <property type="entry name" value="HTH_XRE"/>
    <property type="match status" value="1"/>
</dbReference>
<protein>
    <submittedName>
        <fullName evidence="2">DNA-binding helix-turn-helix protein</fullName>
    </submittedName>
</protein>
<gene>
    <name evidence="2" type="ORF">HMPREF2531_04236</name>
</gene>
<dbReference type="PROSITE" id="PS50943">
    <property type="entry name" value="HTH_CROC1"/>
    <property type="match status" value="1"/>
</dbReference>
<dbReference type="Pfam" id="PF13443">
    <property type="entry name" value="HTH_26"/>
    <property type="match status" value="1"/>
</dbReference>
<keyword evidence="2" id="KW-0238">DNA-binding</keyword>
<organism evidence="2">
    <name type="scientific">Bacteroides intestinalis</name>
    <dbReference type="NCBI Taxonomy" id="329854"/>
    <lineage>
        <taxon>Bacteria</taxon>
        <taxon>Pseudomonadati</taxon>
        <taxon>Bacteroidota</taxon>
        <taxon>Bacteroidia</taxon>
        <taxon>Bacteroidales</taxon>
        <taxon>Bacteroidaceae</taxon>
        <taxon>Bacteroides</taxon>
    </lineage>
</organism>
<dbReference type="CDD" id="cd00093">
    <property type="entry name" value="HTH_XRE"/>
    <property type="match status" value="1"/>
</dbReference>
<dbReference type="InterPro" id="IPR001387">
    <property type="entry name" value="Cro/C1-type_HTH"/>
</dbReference>
<dbReference type="AlphaFoldDB" id="A0A139KWW1"/>
<dbReference type="GO" id="GO:0003677">
    <property type="term" value="F:DNA binding"/>
    <property type="evidence" value="ECO:0007669"/>
    <property type="project" value="UniProtKB-KW"/>
</dbReference>
<reference evidence="2 3" key="1">
    <citation type="submission" date="2016-02" db="EMBL/GenBank/DDBJ databases">
        <authorList>
            <person name="Wen L."/>
            <person name="He K."/>
            <person name="Yang H."/>
        </authorList>
    </citation>
    <scope>NUCLEOTIDE SEQUENCE [LARGE SCALE GENOMIC DNA]</scope>
    <source>
        <strain evidence="2 3">KLE1704</strain>
    </source>
</reference>
<evidence type="ECO:0000259" key="1">
    <source>
        <dbReference type="PROSITE" id="PS50943"/>
    </source>
</evidence>
<evidence type="ECO:0000313" key="3">
    <source>
        <dbReference type="Proteomes" id="UP000070319"/>
    </source>
</evidence>